<dbReference type="GO" id="GO:0032259">
    <property type="term" value="P:methylation"/>
    <property type="evidence" value="ECO:0007669"/>
    <property type="project" value="UniProtKB-KW"/>
</dbReference>
<dbReference type="Gene3D" id="2.40.30.70">
    <property type="entry name" value="YaeB-like"/>
    <property type="match status" value="1"/>
</dbReference>
<sequence>MATSDNNTDKPQKMKLEDLNHQLKVARNEMNNLRTQLQNLSHAHHKQVKELHTMLKNIKIKMDQDGKAMMPIGDDECTGDAGNSKSVDDEQENSNLPYKVIGTISTRFKAKRGIPRQATICLEKKGKITLSKSVFTNPEHSLEGLQDFSHMWIIFHFHKNVESTHIKAKVSPPRLDGTTVGVFSTRSPYRPTPIGLSLVTIDKVEESTIFFSGVDMLDGTPVLDIKPYIPQYDDPYSQYYDQNAAMSPRIQVNGVERDPPDGAEGEAGGTSSTSPFPVSPSNKKVVVDVPSWIKSPPVAQLNVVFEDRARAQLESIAASDPCKESGNVETTIRNILREDPRSVYVRKRFKNQFYTFQIDSLHVSCKFNDDEKSVLVYRVNKGDSLDLEDSQAFEF</sequence>
<dbReference type="InterPro" id="IPR040372">
    <property type="entry name" value="YaeB-like"/>
</dbReference>
<proteinExistence type="inferred from homology"/>
<reference evidence="6" key="1">
    <citation type="submission" date="2021-05" db="EMBL/GenBank/DDBJ databases">
        <authorList>
            <person name="Alioto T."/>
            <person name="Alioto T."/>
            <person name="Gomez Garrido J."/>
        </authorList>
    </citation>
    <scope>NUCLEOTIDE SEQUENCE</scope>
</reference>
<evidence type="ECO:0000313" key="6">
    <source>
        <dbReference type="EMBL" id="CAG6622804.1"/>
    </source>
</evidence>
<dbReference type="PROSITE" id="PS51668">
    <property type="entry name" value="TSAA_2"/>
    <property type="match status" value="1"/>
</dbReference>
<keyword evidence="1" id="KW-0949">S-adenosyl-L-methionine</keyword>
<keyword evidence="6" id="KW-0808">Transferase</keyword>
<accession>A0A8D8M677</accession>
<feature type="compositionally biased region" description="Low complexity" evidence="4">
    <location>
        <begin position="270"/>
        <end position="281"/>
    </location>
</feature>
<feature type="coiled-coil region" evidence="3">
    <location>
        <begin position="16"/>
        <end position="43"/>
    </location>
</feature>
<keyword evidence="3" id="KW-0175">Coiled coil</keyword>
<keyword evidence="6" id="KW-0489">Methyltransferase</keyword>
<dbReference type="EMBL" id="HBUF01345653">
    <property type="protein sequence ID" value="CAG6709086.1"/>
    <property type="molecule type" value="Transcribed_RNA"/>
</dbReference>
<dbReference type="GO" id="GO:0008168">
    <property type="term" value="F:methyltransferase activity"/>
    <property type="evidence" value="ECO:0007669"/>
    <property type="project" value="UniProtKB-KW"/>
</dbReference>
<dbReference type="NCBIfam" id="TIGR00104">
    <property type="entry name" value="tRNA_TsaA"/>
    <property type="match status" value="1"/>
</dbReference>
<feature type="domain" description="TsaA-like" evidence="5">
    <location>
        <begin position="98"/>
        <end position="237"/>
    </location>
</feature>
<organism evidence="6">
    <name type="scientific">Cacopsylla melanoneura</name>
    <dbReference type="NCBI Taxonomy" id="428564"/>
    <lineage>
        <taxon>Eukaryota</taxon>
        <taxon>Metazoa</taxon>
        <taxon>Ecdysozoa</taxon>
        <taxon>Arthropoda</taxon>
        <taxon>Hexapoda</taxon>
        <taxon>Insecta</taxon>
        <taxon>Pterygota</taxon>
        <taxon>Neoptera</taxon>
        <taxon>Paraneoptera</taxon>
        <taxon>Hemiptera</taxon>
        <taxon>Sternorrhyncha</taxon>
        <taxon>Psylloidea</taxon>
        <taxon>Psyllidae</taxon>
        <taxon>Psyllinae</taxon>
        <taxon>Cacopsylla</taxon>
    </lineage>
</organism>
<dbReference type="InterPro" id="IPR036413">
    <property type="entry name" value="YaeB-like_sf"/>
</dbReference>
<dbReference type="InterPro" id="IPR023370">
    <property type="entry name" value="TrmO-like_N"/>
</dbReference>
<dbReference type="EMBL" id="HBUF01053366">
    <property type="protein sequence ID" value="CAG6622804.1"/>
    <property type="molecule type" value="Transcribed_RNA"/>
</dbReference>
<feature type="region of interest" description="Disordered" evidence="4">
    <location>
        <begin position="252"/>
        <end position="282"/>
    </location>
</feature>
<dbReference type="Gene3D" id="3.30.2310.10">
    <property type="entry name" value="YaeB-like"/>
    <property type="match status" value="1"/>
</dbReference>
<evidence type="ECO:0000259" key="5">
    <source>
        <dbReference type="PROSITE" id="PS51668"/>
    </source>
</evidence>
<protein>
    <submittedName>
        <fullName evidence="6">tRNA (Adenine(37)-N6)-methyltransferase</fullName>
    </submittedName>
</protein>
<evidence type="ECO:0000256" key="3">
    <source>
        <dbReference type="SAM" id="Coils"/>
    </source>
</evidence>
<dbReference type="CDD" id="cd09281">
    <property type="entry name" value="UPF0066"/>
    <property type="match status" value="1"/>
</dbReference>
<dbReference type="Pfam" id="PF01980">
    <property type="entry name" value="TrmO_N"/>
    <property type="match status" value="1"/>
</dbReference>
<dbReference type="InterPro" id="IPR036414">
    <property type="entry name" value="YaeB_N_sf"/>
</dbReference>
<evidence type="ECO:0000256" key="1">
    <source>
        <dbReference type="ARBA" id="ARBA00022691"/>
    </source>
</evidence>
<name>A0A8D8M677_9HEMI</name>
<dbReference type="PANTHER" id="PTHR12818:SF0">
    <property type="entry name" value="TRNA (ADENINE(37)-N6)-METHYLTRANSFERASE"/>
    <property type="match status" value="1"/>
</dbReference>
<dbReference type="PANTHER" id="PTHR12818">
    <property type="entry name" value="TRNA (ADENINE(37)-N6)-METHYLTRANSFERASE"/>
    <property type="match status" value="1"/>
</dbReference>
<dbReference type="SUPFAM" id="SSF118196">
    <property type="entry name" value="YaeB-like"/>
    <property type="match status" value="1"/>
</dbReference>
<dbReference type="AlphaFoldDB" id="A0A8D8M677"/>
<comment type="similarity">
    <text evidence="2">Belongs to the tRNA methyltransferase O family.</text>
</comment>
<evidence type="ECO:0000256" key="2">
    <source>
        <dbReference type="ARBA" id="ARBA00033753"/>
    </source>
</evidence>
<evidence type="ECO:0000256" key="4">
    <source>
        <dbReference type="SAM" id="MobiDB-lite"/>
    </source>
</evidence>